<feature type="transmembrane region" description="Helical" evidence="8">
    <location>
        <begin position="77"/>
        <end position="101"/>
    </location>
</feature>
<name>A0A923LEE0_9FIRM</name>
<dbReference type="PROSITE" id="PS51257">
    <property type="entry name" value="PROKAR_LIPOPROTEIN"/>
    <property type="match status" value="1"/>
</dbReference>
<evidence type="ECO:0000256" key="6">
    <source>
        <dbReference type="ARBA" id="ARBA00023065"/>
    </source>
</evidence>
<evidence type="ECO:0000313" key="9">
    <source>
        <dbReference type="EMBL" id="MBC5660620.1"/>
    </source>
</evidence>
<evidence type="ECO:0000256" key="8">
    <source>
        <dbReference type="SAM" id="Phobius"/>
    </source>
</evidence>
<proteinExistence type="predicted"/>
<keyword evidence="2" id="KW-0813">Transport</keyword>
<feature type="transmembrane region" description="Helical" evidence="8">
    <location>
        <begin position="193"/>
        <end position="217"/>
    </location>
</feature>
<comment type="subcellular location">
    <subcellularLocation>
        <location evidence="1">Cell membrane</location>
        <topology evidence="1">Multi-pass membrane protein</topology>
    </subcellularLocation>
</comment>
<sequence length="434" mass="47163">MKHILRFIKNQPPARLIAAGFFLIILTGACFLMLPISLRPGVHTSFLDALFTATSATCVTGLVTVDPGDTYTVFGRVVLALLIQTGGLGFTSMGAGLMLAARQRVGFKSRLLLKEALNVDNFRGIVRLLKAILLTTLIFETVGALLSFPVFVRDYSPLKALGISIFHSVSSFNNAGFDILGGGQSLIPYQNDILLNLVTGGLIIFGGLGFLVILDVLRNRSFRKLTLHSKVVISTTLTLLIAGTLVFRFTEHMPWIGAFFNSVTPRTAGFATYPINDFSNAGLFVMILLMFIGASPGSTGGGIKTSTFFILMQAMRSALNKRHMGAFHRSISPENTSRAFLITQLSLSVVLIGTFLLCLLEPSFEMRQLLFEVVSAFGTAGLSTGITADLHAASKLILIFLMFIGRLGAFTIITMWIERPEQNARYTEESITIG</sequence>
<dbReference type="GO" id="GO:0005886">
    <property type="term" value="C:plasma membrane"/>
    <property type="evidence" value="ECO:0007669"/>
    <property type="project" value="UniProtKB-SubCell"/>
</dbReference>
<dbReference type="GO" id="GO:0030001">
    <property type="term" value="P:metal ion transport"/>
    <property type="evidence" value="ECO:0007669"/>
    <property type="project" value="UniProtKB-ARBA"/>
</dbReference>
<accession>A0A923LEE0</accession>
<gene>
    <name evidence="9" type="ORF">H8S44_12670</name>
</gene>
<dbReference type="Proteomes" id="UP000649345">
    <property type="component" value="Unassembled WGS sequence"/>
</dbReference>
<evidence type="ECO:0000256" key="5">
    <source>
        <dbReference type="ARBA" id="ARBA00022989"/>
    </source>
</evidence>
<keyword evidence="10" id="KW-1185">Reference proteome</keyword>
<protein>
    <submittedName>
        <fullName evidence="9">H(+)-transporting ATPase</fullName>
    </submittedName>
</protein>
<dbReference type="AlphaFoldDB" id="A0A923LEE0"/>
<feature type="transmembrane region" description="Helical" evidence="8">
    <location>
        <begin position="229"/>
        <end position="250"/>
    </location>
</feature>
<comment type="caution">
    <text evidence="9">The sequence shown here is derived from an EMBL/GenBank/DDBJ whole genome shotgun (WGS) entry which is preliminary data.</text>
</comment>
<dbReference type="InterPro" id="IPR003445">
    <property type="entry name" value="Cat_transpt"/>
</dbReference>
<evidence type="ECO:0000256" key="7">
    <source>
        <dbReference type="ARBA" id="ARBA00023136"/>
    </source>
</evidence>
<feature type="transmembrane region" description="Helical" evidence="8">
    <location>
        <begin position="131"/>
        <end position="152"/>
    </location>
</feature>
<keyword evidence="4 8" id="KW-0812">Transmembrane</keyword>
<evidence type="ECO:0000256" key="4">
    <source>
        <dbReference type="ARBA" id="ARBA00022692"/>
    </source>
</evidence>
<dbReference type="PANTHER" id="PTHR32024">
    <property type="entry name" value="TRK SYSTEM POTASSIUM UPTAKE PROTEIN TRKG-RELATED"/>
    <property type="match status" value="1"/>
</dbReference>
<dbReference type="EMBL" id="JACOOR010000007">
    <property type="protein sequence ID" value="MBC5660620.1"/>
    <property type="molecule type" value="Genomic_DNA"/>
</dbReference>
<reference evidence="9" key="1">
    <citation type="submission" date="2020-08" db="EMBL/GenBank/DDBJ databases">
        <title>Genome public.</title>
        <authorList>
            <person name="Liu C."/>
            <person name="Sun Q."/>
        </authorList>
    </citation>
    <scope>NUCLEOTIDE SEQUENCE</scope>
    <source>
        <strain evidence="9">NSJ-68</strain>
    </source>
</reference>
<dbReference type="PANTHER" id="PTHR32024:SF1">
    <property type="entry name" value="KTR SYSTEM POTASSIUM UPTAKE PROTEIN B"/>
    <property type="match status" value="1"/>
</dbReference>
<keyword evidence="5 8" id="KW-1133">Transmembrane helix</keyword>
<keyword evidence="6" id="KW-0406">Ion transport</keyword>
<feature type="transmembrane region" description="Helical" evidence="8">
    <location>
        <begin position="339"/>
        <end position="360"/>
    </location>
</feature>
<evidence type="ECO:0000256" key="2">
    <source>
        <dbReference type="ARBA" id="ARBA00022448"/>
    </source>
</evidence>
<feature type="transmembrane region" description="Helical" evidence="8">
    <location>
        <begin position="396"/>
        <end position="417"/>
    </location>
</feature>
<dbReference type="RefSeq" id="WP_186873787.1">
    <property type="nucleotide sequence ID" value="NZ_JACOOR010000007.1"/>
</dbReference>
<evidence type="ECO:0000256" key="1">
    <source>
        <dbReference type="ARBA" id="ARBA00004651"/>
    </source>
</evidence>
<evidence type="ECO:0000256" key="3">
    <source>
        <dbReference type="ARBA" id="ARBA00022475"/>
    </source>
</evidence>
<keyword evidence="3" id="KW-1003">Cell membrane</keyword>
<organism evidence="9 10">
    <name type="scientific">Anaerosacchariphilus hominis</name>
    <dbReference type="NCBI Taxonomy" id="2763017"/>
    <lineage>
        <taxon>Bacteria</taxon>
        <taxon>Bacillati</taxon>
        <taxon>Bacillota</taxon>
        <taxon>Clostridia</taxon>
        <taxon>Lachnospirales</taxon>
        <taxon>Lachnospiraceae</taxon>
        <taxon>Anaerosacchariphilus</taxon>
    </lineage>
</organism>
<dbReference type="GO" id="GO:0008324">
    <property type="term" value="F:monoatomic cation transmembrane transporter activity"/>
    <property type="evidence" value="ECO:0007669"/>
    <property type="project" value="InterPro"/>
</dbReference>
<keyword evidence="7 8" id="KW-0472">Membrane</keyword>
<dbReference type="Pfam" id="PF02386">
    <property type="entry name" value="TrkH"/>
    <property type="match status" value="2"/>
</dbReference>
<feature type="transmembrane region" description="Helical" evidence="8">
    <location>
        <begin position="16"/>
        <end position="34"/>
    </location>
</feature>
<evidence type="ECO:0000313" key="10">
    <source>
        <dbReference type="Proteomes" id="UP000649345"/>
    </source>
</evidence>
<feature type="transmembrane region" description="Helical" evidence="8">
    <location>
        <begin position="270"/>
        <end position="294"/>
    </location>
</feature>